<sequence length="170" mass="18575">MGDVARVVLFPLCLAVLGLWALDGVLKMRARLASFGGFIVRLVCADAAHNAWECENAVRSALEARGVAVISPHVEDPETLQRDPPPHATLQVLLGNMELCSHPRNPGASWPFQVVLSHPLSEGTLIAQRTVFVPTRENPWRAIARDVISLLAPVRDKEGNPHSLDLQDLD</sequence>
<evidence type="ECO:0000313" key="1">
    <source>
        <dbReference type="EMBL" id="OGZ01217.1"/>
    </source>
</evidence>
<gene>
    <name evidence="1" type="ORF">A2946_03055</name>
</gene>
<dbReference type="Proteomes" id="UP000178348">
    <property type="component" value="Unassembled WGS sequence"/>
</dbReference>
<organism evidence="1 2">
    <name type="scientific">Candidatus Liptonbacteria bacterium RIFCSPLOWO2_01_FULL_53_13</name>
    <dbReference type="NCBI Taxonomy" id="1798651"/>
    <lineage>
        <taxon>Bacteria</taxon>
        <taxon>Candidatus Liptoniibacteriota</taxon>
    </lineage>
</organism>
<protein>
    <submittedName>
        <fullName evidence="1">Uncharacterized protein</fullName>
    </submittedName>
</protein>
<dbReference type="AlphaFoldDB" id="A0A1G2CIZ2"/>
<proteinExistence type="predicted"/>
<evidence type="ECO:0000313" key="2">
    <source>
        <dbReference type="Proteomes" id="UP000178348"/>
    </source>
</evidence>
<comment type="caution">
    <text evidence="1">The sequence shown here is derived from an EMBL/GenBank/DDBJ whole genome shotgun (WGS) entry which is preliminary data.</text>
</comment>
<accession>A0A1G2CIZ2</accession>
<dbReference type="EMBL" id="MHLB01000046">
    <property type="protein sequence ID" value="OGZ01217.1"/>
    <property type="molecule type" value="Genomic_DNA"/>
</dbReference>
<name>A0A1G2CIZ2_9BACT</name>
<reference evidence="1 2" key="1">
    <citation type="journal article" date="2016" name="Nat. Commun.">
        <title>Thousands of microbial genomes shed light on interconnected biogeochemical processes in an aquifer system.</title>
        <authorList>
            <person name="Anantharaman K."/>
            <person name="Brown C.T."/>
            <person name="Hug L.A."/>
            <person name="Sharon I."/>
            <person name="Castelle C.J."/>
            <person name="Probst A.J."/>
            <person name="Thomas B.C."/>
            <person name="Singh A."/>
            <person name="Wilkins M.J."/>
            <person name="Karaoz U."/>
            <person name="Brodie E.L."/>
            <person name="Williams K.H."/>
            <person name="Hubbard S.S."/>
            <person name="Banfield J.F."/>
        </authorList>
    </citation>
    <scope>NUCLEOTIDE SEQUENCE [LARGE SCALE GENOMIC DNA]</scope>
</reference>